<feature type="compositionally biased region" description="Basic and acidic residues" evidence="2">
    <location>
        <begin position="199"/>
        <end position="212"/>
    </location>
</feature>
<feature type="compositionally biased region" description="Polar residues" evidence="2">
    <location>
        <begin position="676"/>
        <end position="692"/>
    </location>
</feature>
<evidence type="ECO:0008006" key="5">
    <source>
        <dbReference type="Google" id="ProtNLM"/>
    </source>
</evidence>
<evidence type="ECO:0000256" key="2">
    <source>
        <dbReference type="SAM" id="MobiDB-lite"/>
    </source>
</evidence>
<dbReference type="GO" id="GO:0030036">
    <property type="term" value="P:actin cytoskeleton organization"/>
    <property type="evidence" value="ECO:0007669"/>
    <property type="project" value="TreeGrafter"/>
</dbReference>
<feature type="compositionally biased region" description="Low complexity" evidence="2">
    <location>
        <begin position="132"/>
        <end position="151"/>
    </location>
</feature>
<name>A0A8T9CJ99_9HELO</name>
<feature type="compositionally biased region" description="Low complexity" evidence="2">
    <location>
        <begin position="349"/>
        <end position="365"/>
    </location>
</feature>
<proteinExistence type="predicted"/>
<accession>A0A8T9CJ99</accession>
<dbReference type="Proteomes" id="UP000469558">
    <property type="component" value="Unassembled WGS sequence"/>
</dbReference>
<dbReference type="PANTHER" id="PTHR12751">
    <property type="entry name" value="PHOSPHATASE AND ACTIN REGULATOR PHACTR"/>
    <property type="match status" value="1"/>
</dbReference>
<dbReference type="GO" id="GO:0003779">
    <property type="term" value="F:actin binding"/>
    <property type="evidence" value="ECO:0007669"/>
    <property type="project" value="TreeGrafter"/>
</dbReference>
<dbReference type="PANTHER" id="PTHR12751:SF18">
    <property type="entry name" value="PHOSPHATASE AND ACTIN REGULATOR 1"/>
    <property type="match status" value="1"/>
</dbReference>
<keyword evidence="1" id="KW-0175">Coiled coil</keyword>
<evidence type="ECO:0000313" key="3">
    <source>
        <dbReference type="EMBL" id="TVY84160.1"/>
    </source>
</evidence>
<gene>
    <name evidence="3" type="ORF">LSUE1_G001649</name>
</gene>
<feature type="region of interest" description="Disordered" evidence="2">
    <location>
        <begin position="299"/>
        <end position="449"/>
    </location>
</feature>
<reference evidence="3 4" key="1">
    <citation type="submission" date="2018-05" db="EMBL/GenBank/DDBJ databases">
        <title>Genome sequencing and assembly of the regulated plant pathogen Lachnellula willkommii and related sister species for the development of diagnostic species identification markers.</title>
        <authorList>
            <person name="Giroux E."/>
            <person name="Bilodeau G."/>
        </authorList>
    </citation>
    <scope>NUCLEOTIDE SEQUENCE [LARGE SCALE GENOMIC DNA]</scope>
    <source>
        <strain evidence="3 4">CBS 268.59</strain>
    </source>
</reference>
<evidence type="ECO:0000313" key="4">
    <source>
        <dbReference type="Proteomes" id="UP000469558"/>
    </source>
</evidence>
<comment type="caution">
    <text evidence="3">The sequence shown here is derived from an EMBL/GenBank/DDBJ whole genome shotgun (WGS) entry which is preliminary data.</text>
</comment>
<feature type="compositionally biased region" description="Low complexity" evidence="2">
    <location>
        <begin position="378"/>
        <end position="392"/>
    </location>
</feature>
<feature type="compositionally biased region" description="Polar residues" evidence="2">
    <location>
        <begin position="177"/>
        <end position="191"/>
    </location>
</feature>
<feature type="compositionally biased region" description="Polar residues" evidence="2">
    <location>
        <begin position="439"/>
        <end position="448"/>
    </location>
</feature>
<dbReference type="OrthoDB" id="5563016at2759"/>
<feature type="coiled-coil region" evidence="1">
    <location>
        <begin position="531"/>
        <end position="558"/>
    </location>
</feature>
<feature type="compositionally biased region" description="Polar residues" evidence="2">
    <location>
        <begin position="305"/>
        <end position="332"/>
    </location>
</feature>
<feature type="region of interest" description="Disordered" evidence="2">
    <location>
        <begin position="676"/>
        <end position="696"/>
    </location>
</feature>
<dbReference type="EMBL" id="QGMK01000111">
    <property type="protein sequence ID" value="TVY84160.1"/>
    <property type="molecule type" value="Genomic_DNA"/>
</dbReference>
<feature type="compositionally biased region" description="Polar residues" evidence="2">
    <location>
        <begin position="735"/>
        <end position="762"/>
    </location>
</feature>
<feature type="compositionally biased region" description="Low complexity" evidence="2">
    <location>
        <begin position="213"/>
        <end position="231"/>
    </location>
</feature>
<feature type="region of interest" description="Disordered" evidence="2">
    <location>
        <begin position="717"/>
        <end position="774"/>
    </location>
</feature>
<sequence>MAALVQSYPQQSSTVTMLQTRPSSASGILQNSSQGQLNHQYPTNTSHKQRNSFHGLNNGMAVSNYRGQTAVAPIAPYAFTSTPGLSMPGQRSMSAPHLQTQQRTSSAPIIPTAQHGEANLNTPRSRYPAAASVSTTSSSGSSDLSSLSQKSGSKDDSAVIGTARVAAASGAPRPLSTIMTTGSAPNLTPSVAASPVKTTPDRYRRPNNRRAESSTSQPSTAQTTPAASASSMPNVMQFYANSTKQPTAPSPSSDFNLQMPQFSRQAGVAADDMQVPRVQTHDKAAQRYRRRSIHTIDAADFAQGGATSSPGLLQQGSRQVTSANGRIDQQLQHPLRSSPISTIRPVSHGRNGSSESVNSVRSLSSRPGSATKREPSVSMAAANPAQSSSPSATNNLAADQSGLKHDLPRLVNIPPRASSTDAAKRIGNPSPLSRPMTMSPESSASKDSFASAVNAALQQPPKPTYAQVANGANASSPAAKQLAALNEKDSKKSKTSRLRRAFSFGSAAELRRASAENSAANNVATANANAAERAKLRKDKYQDEQEAEQARIAEQQEAAGLGSGIYSGQGNFFSGSTDNLSISSTASSASIMIRKMGKGMKKSTRSLVGLFRPKSVIGVPAADSALPEASLAQVSMVTVEAEREKVNVNANPHDQIGGGTGYPKLERNSIDAATSTAVTDRLGSSSTENSGARRSIVGGEVERAEVLAAVKKGILKRTGTDSGNSSPVIRPVDQKTPNFQLPQIPTVNDSPNSSAPSTPNDEQQGHRRTGSVTLGGEDYFMSALRFRGDSKSVPNTPQGSSKRNATFSPRIQFHDTWPSGEYDRRGEIATCNRLTPMLAQQIKEELNTFKMVCSLVPLPKCNADTM</sequence>
<evidence type="ECO:0000256" key="1">
    <source>
        <dbReference type="SAM" id="Coils"/>
    </source>
</evidence>
<feature type="region of interest" description="Disordered" evidence="2">
    <location>
        <begin position="85"/>
        <end position="232"/>
    </location>
</feature>
<keyword evidence="4" id="KW-1185">Reference proteome</keyword>
<feature type="compositionally biased region" description="Polar residues" evidence="2">
    <location>
        <begin position="85"/>
        <end position="107"/>
    </location>
</feature>
<organism evidence="3 4">
    <name type="scientific">Lachnellula suecica</name>
    <dbReference type="NCBI Taxonomy" id="602035"/>
    <lineage>
        <taxon>Eukaryota</taxon>
        <taxon>Fungi</taxon>
        <taxon>Dikarya</taxon>
        <taxon>Ascomycota</taxon>
        <taxon>Pezizomycotina</taxon>
        <taxon>Leotiomycetes</taxon>
        <taxon>Helotiales</taxon>
        <taxon>Lachnaceae</taxon>
        <taxon>Lachnellula</taxon>
    </lineage>
</organism>
<dbReference type="AlphaFoldDB" id="A0A8T9CJ99"/>
<protein>
    <recommendedName>
        <fullName evidence="5">Protein BNI4</fullName>
    </recommendedName>
</protein>